<feature type="region of interest" description="Disordered" evidence="1">
    <location>
        <begin position="1"/>
        <end position="24"/>
    </location>
</feature>
<organism evidence="2 3">
    <name type="scientific">Prorocentrum cordatum</name>
    <dbReference type="NCBI Taxonomy" id="2364126"/>
    <lineage>
        <taxon>Eukaryota</taxon>
        <taxon>Sar</taxon>
        <taxon>Alveolata</taxon>
        <taxon>Dinophyceae</taxon>
        <taxon>Prorocentrales</taxon>
        <taxon>Prorocentraceae</taxon>
        <taxon>Prorocentrum</taxon>
    </lineage>
</organism>
<name>A0ABN9WB90_9DINO</name>
<keyword evidence="3" id="KW-1185">Reference proteome</keyword>
<evidence type="ECO:0000313" key="2">
    <source>
        <dbReference type="EMBL" id="CAK0881977.1"/>
    </source>
</evidence>
<feature type="compositionally biased region" description="Low complexity" evidence="1">
    <location>
        <begin position="69"/>
        <end position="84"/>
    </location>
</feature>
<proteinExistence type="predicted"/>
<evidence type="ECO:0000313" key="3">
    <source>
        <dbReference type="Proteomes" id="UP001189429"/>
    </source>
</evidence>
<reference evidence="2" key="1">
    <citation type="submission" date="2023-10" db="EMBL/GenBank/DDBJ databases">
        <authorList>
            <person name="Chen Y."/>
            <person name="Shah S."/>
            <person name="Dougan E. K."/>
            <person name="Thang M."/>
            <person name="Chan C."/>
        </authorList>
    </citation>
    <scope>NUCLEOTIDE SEQUENCE [LARGE SCALE GENOMIC DNA]</scope>
</reference>
<dbReference type="Proteomes" id="UP001189429">
    <property type="component" value="Unassembled WGS sequence"/>
</dbReference>
<evidence type="ECO:0000256" key="1">
    <source>
        <dbReference type="SAM" id="MobiDB-lite"/>
    </source>
</evidence>
<feature type="non-terminal residue" evidence="2">
    <location>
        <position position="1"/>
    </location>
</feature>
<dbReference type="EMBL" id="CAUYUJ010018251">
    <property type="protein sequence ID" value="CAK0881977.1"/>
    <property type="molecule type" value="Genomic_DNA"/>
</dbReference>
<feature type="compositionally biased region" description="Polar residues" evidence="1">
    <location>
        <begin position="1"/>
        <end position="10"/>
    </location>
</feature>
<feature type="region of interest" description="Disordered" evidence="1">
    <location>
        <begin position="60"/>
        <end position="93"/>
    </location>
</feature>
<comment type="caution">
    <text evidence="2">The sequence shown here is derived from an EMBL/GenBank/DDBJ whole genome shotgun (WGS) entry which is preliminary data.</text>
</comment>
<dbReference type="Gene3D" id="3.20.140.10">
    <property type="entry name" value="nicotinate phosphoribosyltransferase"/>
    <property type="match status" value="1"/>
</dbReference>
<gene>
    <name evidence="2" type="ORF">PCOR1329_LOCUS64644</name>
</gene>
<protein>
    <submittedName>
        <fullName evidence="2">Uncharacterized protein</fullName>
    </submittedName>
</protein>
<accession>A0ABN9WB90</accession>
<sequence length="696" mass="76021">AVTIELTTMQARPRSETEGSLLEEEQAKVEAATRWRRPSAELPQLDRGWHLQGEQERRRLSRWADSAERGPAQAARPAGAPLLPNVDDDGASSGSWCSLGGERQEIGGELPGGSATLVERLARALEQKCGAAGAVEVQQFLDQNRLEVAEALSRFGSSGELKNGEPLPASCFNDFYKWTMLPVVMAAERACRGVRCTFSVNIRDPECRKQLHDSAVGAASPDLFEELLSRLHGLTERMFDRPLFEQCARDNQLPRWGADTLDAVCGPAGAPRALVQEFRADASCRVPAAPDREGSVLVQVFVARDEKLDQDRVYIEATGPWHRVTWLETSMMQVVYECLLRARMRQRYRISRSSSGSWDDSAWFADWLAEAMCRCARSTKVCQESGLRGALFTGRRTGGLALMVLQGMYVQQAFRSPDGASMLLGSSSVTSHYFSLAAGVDPARVPACAGTHAHELQMTLAAILGDLDDQCGLPLSHVVAHVLYFFVSRPQGDVRERARKALMPMLPDTIGSRAFLRTAAKLSVPFGVHRGEPVLSIFGAARQDSGSLQGFRDIMGEFGYEGDLMASEIETASDVVEASRVGYGLFGAGGFLGDSEKAWDGARTNISMAVKVLRVYVGGSAVASAFPPVKTGEVGDDGRMKEDKLEIDGTLPREKLEQARRRTQALCEAAPKVSDQELQGLFEGVLRKFLPSEFLV</sequence>